<sequence length="244" mass="26851">MMDAILPQDATELLQDALTQNIVSVARGDVALEQKMREAIWSHGLSVAVGRDELMARAQKMFVPGGVLEHYRAFSNDVYQVIQTTVMAMGACDDGMNRFANPGPFTVRNLVVAFNRYATSHVAASGEYAMRQDYEGTVFYLPSGVGDNDKVRDRMKEGRSIHVSTFVLPKAIDQSIHANVAMVFESLQLTFDSVGRPLAQDLRPACAIEGTKETMLRLDHVSFGGTINPCDSCSCESKKGPWPR</sequence>
<evidence type="ECO:0000313" key="2">
    <source>
        <dbReference type="Proteomes" id="UP000009286"/>
    </source>
</evidence>
<dbReference type="EMBL" id="CP002382">
    <property type="protein sequence ID" value="AEP10659.1"/>
    <property type="molecule type" value="Genomic_DNA"/>
</dbReference>
<dbReference type="OrthoDB" id="9818760at2"/>
<dbReference type="Proteomes" id="UP000009286">
    <property type="component" value="Chromosome"/>
</dbReference>
<evidence type="ECO:0000313" key="1">
    <source>
        <dbReference type="EMBL" id="AEP10659.1"/>
    </source>
</evidence>
<dbReference type="STRING" id="856793.MICA_2357"/>
<dbReference type="HOGENOM" id="CLU_1137013_0_0_5"/>
<dbReference type="RefSeq" id="WP_014103882.1">
    <property type="nucleotide sequence ID" value="NC_016026.1"/>
</dbReference>
<reference evidence="1 2" key="1">
    <citation type="journal article" date="2011" name="BMC Genomics">
        <title>Genomic insights into an obligate epibiotic bacterial predator: Micavibrio aeruginosavorus ARL-13.</title>
        <authorList>
            <person name="Wang Z."/>
            <person name="Kadouri D."/>
            <person name="Wu M."/>
        </authorList>
    </citation>
    <scope>NUCLEOTIDE SEQUENCE [LARGE SCALE GENOMIC DNA]</scope>
    <source>
        <strain evidence="1 2">ARL-13</strain>
    </source>
</reference>
<dbReference type="KEGG" id="mai:MICA_2357"/>
<proteinExistence type="predicted"/>
<gene>
    <name evidence="1" type="ordered locus">MICA_2357</name>
</gene>
<keyword evidence="2" id="KW-1185">Reference proteome</keyword>
<organism evidence="1 2">
    <name type="scientific">Micavibrio aeruginosavorus (strain ARL-13)</name>
    <dbReference type="NCBI Taxonomy" id="856793"/>
    <lineage>
        <taxon>Bacteria</taxon>
        <taxon>Pseudomonadati</taxon>
        <taxon>Bdellovibrionota</taxon>
        <taxon>Bdellovibrionia</taxon>
        <taxon>Bdellovibrionales</taxon>
        <taxon>Pseudobdellovibrionaceae</taxon>
        <taxon>Micavibrio</taxon>
    </lineage>
</organism>
<name>G2KMG6_MICAA</name>
<dbReference type="AlphaFoldDB" id="G2KMG6"/>
<accession>G2KMG6</accession>
<protein>
    <submittedName>
        <fullName evidence="1">Uncharacterized protein</fullName>
    </submittedName>
</protein>